<dbReference type="EMBL" id="JAEAOA010001560">
    <property type="protein sequence ID" value="KAK3583567.1"/>
    <property type="molecule type" value="Genomic_DNA"/>
</dbReference>
<reference evidence="1" key="3">
    <citation type="submission" date="2023-05" db="EMBL/GenBank/DDBJ databases">
        <authorList>
            <person name="Smith C.H."/>
        </authorList>
    </citation>
    <scope>NUCLEOTIDE SEQUENCE</scope>
    <source>
        <strain evidence="1">CHS0354</strain>
        <tissue evidence="1">Mantle</tissue>
    </source>
</reference>
<organism evidence="1 2">
    <name type="scientific">Potamilus streckersoni</name>
    <dbReference type="NCBI Taxonomy" id="2493646"/>
    <lineage>
        <taxon>Eukaryota</taxon>
        <taxon>Metazoa</taxon>
        <taxon>Spiralia</taxon>
        <taxon>Lophotrochozoa</taxon>
        <taxon>Mollusca</taxon>
        <taxon>Bivalvia</taxon>
        <taxon>Autobranchia</taxon>
        <taxon>Heteroconchia</taxon>
        <taxon>Palaeoheterodonta</taxon>
        <taxon>Unionida</taxon>
        <taxon>Unionoidea</taxon>
        <taxon>Unionidae</taxon>
        <taxon>Ambleminae</taxon>
        <taxon>Lampsilini</taxon>
        <taxon>Potamilus</taxon>
    </lineage>
</organism>
<proteinExistence type="predicted"/>
<dbReference type="Proteomes" id="UP001195483">
    <property type="component" value="Unassembled WGS sequence"/>
</dbReference>
<reference evidence="1" key="1">
    <citation type="journal article" date="2021" name="Genome Biol. Evol.">
        <title>A High-Quality Reference Genome for a Parasitic Bivalve with Doubly Uniparental Inheritance (Bivalvia: Unionida).</title>
        <authorList>
            <person name="Smith C.H."/>
        </authorList>
    </citation>
    <scope>NUCLEOTIDE SEQUENCE</scope>
    <source>
        <strain evidence="1">CHS0354</strain>
    </source>
</reference>
<name>A0AAE0S1D2_9BIVA</name>
<protein>
    <submittedName>
        <fullName evidence="1">Uncharacterized protein</fullName>
    </submittedName>
</protein>
<keyword evidence="2" id="KW-1185">Reference proteome</keyword>
<reference evidence="1" key="2">
    <citation type="journal article" date="2021" name="Genome Biol. Evol.">
        <title>Developing a high-quality reference genome for a parasitic bivalve with doubly uniparental inheritance (Bivalvia: Unionida).</title>
        <authorList>
            <person name="Smith C.H."/>
        </authorList>
    </citation>
    <scope>NUCLEOTIDE SEQUENCE</scope>
    <source>
        <strain evidence="1">CHS0354</strain>
        <tissue evidence="1">Mantle</tissue>
    </source>
</reference>
<evidence type="ECO:0000313" key="2">
    <source>
        <dbReference type="Proteomes" id="UP001195483"/>
    </source>
</evidence>
<dbReference type="AlphaFoldDB" id="A0AAE0S1D2"/>
<evidence type="ECO:0000313" key="1">
    <source>
        <dbReference type="EMBL" id="KAK3583567.1"/>
    </source>
</evidence>
<accession>A0AAE0S1D2</accession>
<sequence length="74" mass="8278">MAKQGGFITPLLDYSLLDYTRKRNFPTVKKYNGSSQLASLPLWTAMVSQTQATQLRAPQTPLSNFDIETELTPS</sequence>
<gene>
    <name evidence="1" type="ORF">CHS0354_026158</name>
</gene>
<feature type="non-terminal residue" evidence="1">
    <location>
        <position position="1"/>
    </location>
</feature>
<comment type="caution">
    <text evidence="1">The sequence shown here is derived from an EMBL/GenBank/DDBJ whole genome shotgun (WGS) entry which is preliminary data.</text>
</comment>